<feature type="domain" description="PARP alpha-helical" evidence="13">
    <location>
        <begin position="253"/>
        <end position="371"/>
    </location>
</feature>
<dbReference type="Pfam" id="PF02877">
    <property type="entry name" value="PARP_reg"/>
    <property type="match status" value="1"/>
</dbReference>
<comment type="catalytic activity">
    <reaction evidence="10">
        <text>NAD(+) + (ADP-D-ribosyl)n-acceptor = nicotinamide + (ADP-D-ribosyl)n+1-acceptor + H(+).</text>
        <dbReference type="EC" id="2.4.2.30"/>
    </reaction>
</comment>
<comment type="catalytic activity">
    <reaction evidence="1">
        <text>L-aspartyl-[protein] + NAD(+) = 4-O-(ADP-D-ribosyl)-L-aspartyl-[protein] + nicotinamide</text>
        <dbReference type="Rhea" id="RHEA:54424"/>
        <dbReference type="Rhea" id="RHEA-COMP:9867"/>
        <dbReference type="Rhea" id="RHEA-COMP:13832"/>
        <dbReference type="ChEBI" id="CHEBI:17154"/>
        <dbReference type="ChEBI" id="CHEBI:29961"/>
        <dbReference type="ChEBI" id="CHEBI:57540"/>
        <dbReference type="ChEBI" id="CHEBI:138102"/>
    </reaction>
</comment>
<dbReference type="EC" id="2.4.2.-" evidence="11"/>
<evidence type="ECO:0000256" key="7">
    <source>
        <dbReference type="ARBA" id="ARBA00023027"/>
    </source>
</evidence>
<evidence type="ECO:0000259" key="12">
    <source>
        <dbReference type="PROSITE" id="PS51059"/>
    </source>
</evidence>
<comment type="caution">
    <text evidence="15">The sequence shown here is derived from an EMBL/GenBank/DDBJ whole genome shotgun (WGS) entry which is preliminary data.</text>
</comment>
<dbReference type="SUPFAM" id="SSF47587">
    <property type="entry name" value="Domain of poly(ADP-ribose) polymerase"/>
    <property type="match status" value="1"/>
</dbReference>
<evidence type="ECO:0000313" key="15">
    <source>
        <dbReference type="EMBL" id="KAK9673954.1"/>
    </source>
</evidence>
<reference evidence="15" key="1">
    <citation type="submission" date="2024-03" db="EMBL/GenBank/DDBJ databases">
        <title>WGS assembly of Saponaria officinalis var. Norfolk2.</title>
        <authorList>
            <person name="Jenkins J."/>
            <person name="Shu S."/>
            <person name="Grimwood J."/>
            <person name="Barry K."/>
            <person name="Goodstein D."/>
            <person name="Schmutz J."/>
            <person name="Leebens-Mack J."/>
            <person name="Osbourn A."/>
        </authorList>
    </citation>
    <scope>NUCLEOTIDE SEQUENCE [LARGE SCALE GENOMIC DNA]</scope>
    <source>
        <strain evidence="15">JIC</strain>
    </source>
</reference>
<dbReference type="InterPro" id="IPR008893">
    <property type="entry name" value="WGR_domain"/>
</dbReference>
<dbReference type="Pfam" id="PF00644">
    <property type="entry name" value="PARP"/>
    <property type="match status" value="1"/>
</dbReference>
<evidence type="ECO:0000256" key="6">
    <source>
        <dbReference type="ARBA" id="ARBA00022695"/>
    </source>
</evidence>
<gene>
    <name evidence="15" type="ORF">RND81_12G201100</name>
</gene>
<dbReference type="SUPFAM" id="SSF142921">
    <property type="entry name" value="WGR domain-like"/>
    <property type="match status" value="1"/>
</dbReference>
<evidence type="ECO:0000256" key="10">
    <source>
        <dbReference type="ARBA" id="ARBA00033987"/>
    </source>
</evidence>
<keyword evidence="5 11" id="KW-0808">Transferase</keyword>
<protein>
    <recommendedName>
        <fullName evidence="11">Poly [ADP-ribose] polymerase</fullName>
        <shortName evidence="11">PARP</shortName>
        <ecNumber evidence="11">2.4.2.-</ecNumber>
    </recommendedName>
</protein>
<keyword evidence="8" id="KW-0539">Nucleus</keyword>
<dbReference type="AlphaFoldDB" id="A0AAW1HCZ3"/>
<dbReference type="SMART" id="SM00773">
    <property type="entry name" value="WGR"/>
    <property type="match status" value="1"/>
</dbReference>
<evidence type="ECO:0000256" key="8">
    <source>
        <dbReference type="ARBA" id="ARBA00023242"/>
    </source>
</evidence>
<evidence type="ECO:0000256" key="1">
    <source>
        <dbReference type="ARBA" id="ARBA00000438"/>
    </source>
</evidence>
<dbReference type="PROSITE" id="PS51059">
    <property type="entry name" value="PARP_CATALYTIC"/>
    <property type="match status" value="1"/>
</dbReference>
<evidence type="ECO:0000256" key="3">
    <source>
        <dbReference type="ARBA" id="ARBA00004123"/>
    </source>
</evidence>
<evidence type="ECO:0000256" key="4">
    <source>
        <dbReference type="ARBA" id="ARBA00022676"/>
    </source>
</evidence>
<comment type="subcellular location">
    <subcellularLocation>
        <location evidence="3">Nucleus</location>
    </subcellularLocation>
</comment>
<accession>A0AAW1HCZ3</accession>
<evidence type="ECO:0000256" key="9">
    <source>
        <dbReference type="ARBA" id="ARBA00024945"/>
    </source>
</evidence>
<dbReference type="InterPro" id="IPR036930">
    <property type="entry name" value="WGR_dom_sf"/>
</dbReference>
<dbReference type="InterPro" id="IPR036616">
    <property type="entry name" value="Poly(ADP-ribose)pol_reg_dom_sf"/>
</dbReference>
<dbReference type="InterPro" id="IPR050800">
    <property type="entry name" value="ARTD/PARP"/>
</dbReference>
<dbReference type="GO" id="GO:0006302">
    <property type="term" value="P:double-strand break repair"/>
    <property type="evidence" value="ECO:0007669"/>
    <property type="project" value="TreeGrafter"/>
</dbReference>
<dbReference type="EMBL" id="JBDFQZ010000012">
    <property type="protein sequence ID" value="KAK9673954.1"/>
    <property type="molecule type" value="Genomic_DNA"/>
</dbReference>
<evidence type="ECO:0000259" key="14">
    <source>
        <dbReference type="PROSITE" id="PS51977"/>
    </source>
</evidence>
<evidence type="ECO:0000256" key="2">
    <source>
        <dbReference type="ARBA" id="ARBA00000459"/>
    </source>
</evidence>
<evidence type="ECO:0000256" key="11">
    <source>
        <dbReference type="RuleBase" id="RU362114"/>
    </source>
</evidence>
<dbReference type="GO" id="GO:0070212">
    <property type="term" value="P:protein poly-ADP-ribosylation"/>
    <property type="evidence" value="ECO:0007669"/>
    <property type="project" value="TreeGrafter"/>
</dbReference>
<comment type="function">
    <text evidence="9">Involved in the base excision repair (BER) pathway, by catalyzing the poly(ADP-ribosyl)ation of a limited number of acceptor proteins involved in chromatin architecture and in DNA metabolism. This modification follows DNA damages and appears as an obligatory step in a detection/signaling pathway leading to the reparation of DNA strand breaks.</text>
</comment>
<dbReference type="GO" id="GO:0005730">
    <property type="term" value="C:nucleolus"/>
    <property type="evidence" value="ECO:0007669"/>
    <property type="project" value="TreeGrafter"/>
</dbReference>
<keyword evidence="4 11" id="KW-0328">Glycosyltransferase</keyword>
<keyword evidence="6" id="KW-0548">Nucleotidyltransferase</keyword>
<dbReference type="CDD" id="cd01437">
    <property type="entry name" value="parp_like"/>
    <property type="match status" value="1"/>
</dbReference>
<dbReference type="PANTHER" id="PTHR10459:SF60">
    <property type="entry name" value="POLY [ADP-RIBOSE] POLYMERASE 2"/>
    <property type="match status" value="1"/>
</dbReference>
<keyword evidence="16" id="KW-1185">Reference proteome</keyword>
<sequence length="598" mass="67666">MANTREVIDVNSYAADKAAGKTKQEGEVIDLDFYSAQKTNAVNTCLYPSPEVFDVDTHEYITSTKGKLKRDNVDRGSSSSSSTLMFDNAALCDGQGEAGTKEVMQVPKKQKEVIVTRKAPILPDQWVPDDVKYSHHVIEMGNTVYDAMLTQTHIMNNTNDFYVIQVLKANHASSYMVYNRWGTVGEPGEIKLVGPHSSAFMAIQEFEEIFYMKTKNHWSDRKNFVSYPKSYTWLEMNYLRKDQGQLSLPCAVKGTFGPRVEKFMSLICNFSMMKQQMTNIGYDVEKLPLQNLSKSTISKAYDVLTLIAEVIGESNRVLLEELSGEFYTIIPHVFGEKMLRQFVIDTHQKLRSKLEMVESLGEIEHATKLLRNCAGPQEDVMFAQYKLLRCALAPVEATTEEFQMIEKYMTNTARHTTAKIVEIFKVSKEGENDRFKKYARKKNRMLLWHGSRLTNWLGILSQGLRIAPKQVPLSGASFGRGLYFADMFDKSVSYCFRNSGGDHSTGILLLCEVALGDMLELSGAQRIQHLPPGKLSVKALGRTAPSEYQVLKDGVIIPTGKAVTDTSRTMGIMHNEYIVYNEDQVRMRYIVQVDFKGR</sequence>
<dbReference type="GO" id="GO:0016779">
    <property type="term" value="F:nucleotidyltransferase activity"/>
    <property type="evidence" value="ECO:0007669"/>
    <property type="project" value="UniProtKB-KW"/>
</dbReference>
<dbReference type="Proteomes" id="UP001443914">
    <property type="component" value="Unassembled WGS sequence"/>
</dbReference>
<dbReference type="CDD" id="cd08002">
    <property type="entry name" value="WGR_PARP3_like"/>
    <property type="match status" value="1"/>
</dbReference>
<organism evidence="15 16">
    <name type="scientific">Saponaria officinalis</name>
    <name type="common">Common soapwort</name>
    <name type="synonym">Lychnis saponaria</name>
    <dbReference type="NCBI Taxonomy" id="3572"/>
    <lineage>
        <taxon>Eukaryota</taxon>
        <taxon>Viridiplantae</taxon>
        <taxon>Streptophyta</taxon>
        <taxon>Embryophyta</taxon>
        <taxon>Tracheophyta</taxon>
        <taxon>Spermatophyta</taxon>
        <taxon>Magnoliopsida</taxon>
        <taxon>eudicotyledons</taxon>
        <taxon>Gunneridae</taxon>
        <taxon>Pentapetalae</taxon>
        <taxon>Caryophyllales</taxon>
        <taxon>Caryophyllaceae</taxon>
        <taxon>Caryophylleae</taxon>
        <taxon>Saponaria</taxon>
    </lineage>
</organism>
<proteinExistence type="predicted"/>
<dbReference type="PROSITE" id="PS51060">
    <property type="entry name" value="PARP_ALPHA_HD"/>
    <property type="match status" value="1"/>
</dbReference>
<dbReference type="Pfam" id="PF05406">
    <property type="entry name" value="WGR"/>
    <property type="match status" value="1"/>
</dbReference>
<name>A0AAW1HCZ3_SAPOF</name>
<dbReference type="Gene3D" id="3.90.228.10">
    <property type="match status" value="1"/>
</dbReference>
<dbReference type="InterPro" id="IPR004102">
    <property type="entry name" value="Poly(ADP-ribose)pol_reg_dom"/>
</dbReference>
<feature type="domain" description="WGR" evidence="14">
    <location>
        <begin position="134"/>
        <end position="231"/>
    </location>
</feature>
<dbReference type="InterPro" id="IPR012317">
    <property type="entry name" value="Poly(ADP-ribose)pol_cat_dom"/>
</dbReference>
<dbReference type="GO" id="GO:0003950">
    <property type="term" value="F:NAD+ poly-ADP-ribosyltransferase activity"/>
    <property type="evidence" value="ECO:0007669"/>
    <property type="project" value="UniProtKB-UniRule"/>
</dbReference>
<feature type="domain" description="PARP catalytic" evidence="12">
    <location>
        <begin position="379"/>
        <end position="598"/>
    </location>
</feature>
<dbReference type="PANTHER" id="PTHR10459">
    <property type="entry name" value="DNA LIGASE"/>
    <property type="match status" value="1"/>
</dbReference>
<evidence type="ECO:0000259" key="13">
    <source>
        <dbReference type="PROSITE" id="PS51060"/>
    </source>
</evidence>
<keyword evidence="7 11" id="KW-0520">NAD</keyword>
<dbReference type="SUPFAM" id="SSF56399">
    <property type="entry name" value="ADP-ribosylation"/>
    <property type="match status" value="1"/>
</dbReference>
<evidence type="ECO:0000313" key="16">
    <source>
        <dbReference type="Proteomes" id="UP001443914"/>
    </source>
</evidence>
<dbReference type="Gene3D" id="1.20.142.10">
    <property type="entry name" value="Poly(ADP-ribose) polymerase, regulatory domain"/>
    <property type="match status" value="1"/>
</dbReference>
<dbReference type="GO" id="GO:1990404">
    <property type="term" value="F:NAD+-protein mono-ADP-ribosyltransferase activity"/>
    <property type="evidence" value="ECO:0007669"/>
    <property type="project" value="TreeGrafter"/>
</dbReference>
<dbReference type="PROSITE" id="PS51977">
    <property type="entry name" value="WGR"/>
    <property type="match status" value="1"/>
</dbReference>
<comment type="catalytic activity">
    <reaction evidence="2">
        <text>L-glutamyl-[protein] + NAD(+) = 5-O-(ADP-D-ribosyl)-L-glutamyl-[protein] + nicotinamide</text>
        <dbReference type="Rhea" id="RHEA:58224"/>
        <dbReference type="Rhea" id="RHEA-COMP:10208"/>
        <dbReference type="Rhea" id="RHEA-COMP:15089"/>
        <dbReference type="ChEBI" id="CHEBI:17154"/>
        <dbReference type="ChEBI" id="CHEBI:29973"/>
        <dbReference type="ChEBI" id="CHEBI:57540"/>
        <dbReference type="ChEBI" id="CHEBI:142540"/>
    </reaction>
</comment>
<evidence type="ECO:0000256" key="5">
    <source>
        <dbReference type="ARBA" id="ARBA00022679"/>
    </source>
</evidence>